<organism evidence="15 16">
    <name type="scientific">Engystomops pustulosus</name>
    <name type="common">Tungara frog</name>
    <name type="synonym">Physalaemus pustulosus</name>
    <dbReference type="NCBI Taxonomy" id="76066"/>
    <lineage>
        <taxon>Eukaryota</taxon>
        <taxon>Metazoa</taxon>
        <taxon>Chordata</taxon>
        <taxon>Craniata</taxon>
        <taxon>Vertebrata</taxon>
        <taxon>Euteleostomi</taxon>
        <taxon>Amphibia</taxon>
        <taxon>Batrachia</taxon>
        <taxon>Anura</taxon>
        <taxon>Neobatrachia</taxon>
        <taxon>Hyloidea</taxon>
        <taxon>Leptodactylidae</taxon>
        <taxon>Leiuperinae</taxon>
        <taxon>Engystomops</taxon>
    </lineage>
</organism>
<dbReference type="InterPro" id="IPR050182">
    <property type="entry name" value="Cytochrome_P450_fam2"/>
</dbReference>
<keyword evidence="14" id="KW-0812">Transmembrane</keyword>
<evidence type="ECO:0000256" key="6">
    <source>
        <dbReference type="ARBA" id="ARBA00022723"/>
    </source>
</evidence>
<dbReference type="InterPro" id="IPR002401">
    <property type="entry name" value="Cyt_P450_E_grp-I"/>
</dbReference>
<accession>A0AAV6ZY18</accession>
<comment type="cofactor">
    <cofactor evidence="1">
        <name>heme</name>
        <dbReference type="ChEBI" id="CHEBI:30413"/>
    </cofactor>
</comment>
<dbReference type="AlphaFoldDB" id="A0AAV6ZY18"/>
<keyword evidence="5" id="KW-0349">Heme</keyword>
<keyword evidence="6" id="KW-0479">Metal-binding</keyword>
<evidence type="ECO:0000256" key="12">
    <source>
        <dbReference type="ARBA" id="ARBA00023136"/>
    </source>
</evidence>
<dbReference type="InterPro" id="IPR001128">
    <property type="entry name" value="Cyt_P450"/>
</dbReference>
<dbReference type="InterPro" id="IPR036396">
    <property type="entry name" value="Cyt_P450_sf"/>
</dbReference>
<keyword evidence="7" id="KW-0256">Endoplasmic reticulum</keyword>
<evidence type="ECO:0000256" key="13">
    <source>
        <dbReference type="SAM" id="MobiDB-lite"/>
    </source>
</evidence>
<sequence>MNPGRTRIHRRERTAGSRTDRKSYSRVVSVPGADMDITWMGILILLFLFIYSTWDNFYRNRNLPPGPTPLPLIGTILHIKKGRLVKSFIKLWDQYGSVYTLYFGSRLVIVLCGYETVKEALVDRGEEFGGRGPLPVMDKFAQGYGIGHANGERWKIMRSFTMKTLKNYGLAKKSHEWKIQKEAQCIVDEFRKFDGHPFDPSKQLLQAVSNVLCAVIFGNRFDYTDGRYSKLIDIVEETFQLASSSWGKLHFILPSSIDYLPGPHHRIIQLSEELAEFVHERVKASQKSLDLSSPRHFIDSFLIKMEEEKKDPNTEFILRNLLVIVHNLFLAGTGTTSTTLRYGLLVLLKYHEVQG</sequence>
<keyword evidence="12 14" id="KW-0472">Membrane</keyword>
<keyword evidence="16" id="KW-1185">Reference proteome</keyword>
<evidence type="ECO:0000256" key="10">
    <source>
        <dbReference type="ARBA" id="ARBA00023004"/>
    </source>
</evidence>
<evidence type="ECO:0000256" key="8">
    <source>
        <dbReference type="ARBA" id="ARBA00022848"/>
    </source>
</evidence>
<dbReference type="PANTHER" id="PTHR24300">
    <property type="entry name" value="CYTOCHROME P450 508A4-RELATED"/>
    <property type="match status" value="1"/>
</dbReference>
<evidence type="ECO:0000313" key="15">
    <source>
        <dbReference type="EMBL" id="KAG8552888.1"/>
    </source>
</evidence>
<dbReference type="GO" id="GO:0005506">
    <property type="term" value="F:iron ion binding"/>
    <property type="evidence" value="ECO:0007669"/>
    <property type="project" value="InterPro"/>
</dbReference>
<keyword evidence="14" id="KW-1133">Transmembrane helix</keyword>
<evidence type="ECO:0000256" key="14">
    <source>
        <dbReference type="SAM" id="Phobius"/>
    </source>
</evidence>
<dbReference type="GO" id="GO:0020037">
    <property type="term" value="F:heme binding"/>
    <property type="evidence" value="ECO:0007669"/>
    <property type="project" value="InterPro"/>
</dbReference>
<comment type="caution">
    <text evidence="15">The sequence shown here is derived from an EMBL/GenBank/DDBJ whole genome shotgun (WGS) entry which is preliminary data.</text>
</comment>
<evidence type="ECO:0000256" key="4">
    <source>
        <dbReference type="ARBA" id="ARBA00010617"/>
    </source>
</evidence>
<dbReference type="GO" id="GO:0005789">
    <property type="term" value="C:endoplasmic reticulum membrane"/>
    <property type="evidence" value="ECO:0007669"/>
    <property type="project" value="UniProtKB-SubCell"/>
</dbReference>
<comment type="similarity">
    <text evidence="4">Belongs to the cytochrome P450 family.</text>
</comment>
<dbReference type="GO" id="GO:0006805">
    <property type="term" value="P:xenobiotic metabolic process"/>
    <property type="evidence" value="ECO:0007669"/>
    <property type="project" value="TreeGrafter"/>
</dbReference>
<evidence type="ECO:0000256" key="1">
    <source>
        <dbReference type="ARBA" id="ARBA00001971"/>
    </source>
</evidence>
<evidence type="ECO:0000256" key="5">
    <source>
        <dbReference type="ARBA" id="ARBA00022617"/>
    </source>
</evidence>
<evidence type="ECO:0000256" key="3">
    <source>
        <dbReference type="ARBA" id="ARBA00004406"/>
    </source>
</evidence>
<keyword evidence="8" id="KW-0492">Microsome</keyword>
<name>A0AAV6ZY18_ENGPU</name>
<gene>
    <name evidence="15" type="ORF">GDO81_003131</name>
</gene>
<evidence type="ECO:0000256" key="9">
    <source>
        <dbReference type="ARBA" id="ARBA00023002"/>
    </source>
</evidence>
<evidence type="ECO:0000256" key="2">
    <source>
        <dbReference type="ARBA" id="ARBA00004174"/>
    </source>
</evidence>
<keyword evidence="9" id="KW-0560">Oxidoreductase</keyword>
<dbReference type="PRINTS" id="PR00463">
    <property type="entry name" value="EP450I"/>
</dbReference>
<evidence type="ECO:0000313" key="16">
    <source>
        <dbReference type="Proteomes" id="UP000824782"/>
    </source>
</evidence>
<dbReference type="GO" id="GO:0016712">
    <property type="term" value="F:oxidoreductase activity, acting on paired donors, with incorporation or reduction of molecular oxygen, reduced flavin or flavoprotein as one donor, and incorporation of one atom of oxygen"/>
    <property type="evidence" value="ECO:0007669"/>
    <property type="project" value="TreeGrafter"/>
</dbReference>
<keyword evidence="11" id="KW-0503">Monooxygenase</keyword>
<dbReference type="Pfam" id="PF00067">
    <property type="entry name" value="p450"/>
    <property type="match status" value="1"/>
</dbReference>
<proteinExistence type="inferred from homology"/>
<dbReference type="EMBL" id="WNYA01000010">
    <property type="protein sequence ID" value="KAG8552888.1"/>
    <property type="molecule type" value="Genomic_DNA"/>
</dbReference>
<dbReference type="FunFam" id="1.10.630.10:FF:000238">
    <property type="entry name" value="Cytochrome P450 2A6"/>
    <property type="match status" value="1"/>
</dbReference>
<evidence type="ECO:0000256" key="11">
    <source>
        <dbReference type="ARBA" id="ARBA00023033"/>
    </source>
</evidence>
<feature type="region of interest" description="Disordered" evidence="13">
    <location>
        <begin position="1"/>
        <end position="20"/>
    </location>
</feature>
<dbReference type="GO" id="GO:0008392">
    <property type="term" value="F:arachidonate epoxygenase activity"/>
    <property type="evidence" value="ECO:0007669"/>
    <property type="project" value="TreeGrafter"/>
</dbReference>
<dbReference type="SUPFAM" id="SSF48264">
    <property type="entry name" value="Cytochrome P450"/>
    <property type="match status" value="1"/>
</dbReference>
<feature type="transmembrane region" description="Helical" evidence="14">
    <location>
        <begin position="37"/>
        <end position="54"/>
    </location>
</feature>
<dbReference type="GO" id="GO:0019373">
    <property type="term" value="P:epoxygenase P450 pathway"/>
    <property type="evidence" value="ECO:0007669"/>
    <property type="project" value="TreeGrafter"/>
</dbReference>
<dbReference type="Gene3D" id="1.10.630.10">
    <property type="entry name" value="Cytochrome P450"/>
    <property type="match status" value="1"/>
</dbReference>
<protein>
    <submittedName>
        <fullName evidence="15">Uncharacterized protein</fullName>
    </submittedName>
</protein>
<reference evidence="15" key="1">
    <citation type="thesis" date="2020" institute="ProQuest LLC" country="789 East Eisenhower Parkway, Ann Arbor, MI, USA">
        <title>Comparative Genomics and Chromosome Evolution.</title>
        <authorList>
            <person name="Mudd A.B."/>
        </authorList>
    </citation>
    <scope>NUCLEOTIDE SEQUENCE</scope>
    <source>
        <strain evidence="15">237g6f4</strain>
        <tissue evidence="15">Blood</tissue>
    </source>
</reference>
<comment type="subcellular location">
    <subcellularLocation>
        <location evidence="3">Endoplasmic reticulum membrane</location>
        <topology evidence="3">Peripheral membrane protein</topology>
    </subcellularLocation>
    <subcellularLocation>
        <location evidence="2">Microsome membrane</location>
        <topology evidence="2">Peripheral membrane protein</topology>
    </subcellularLocation>
</comment>
<evidence type="ECO:0000256" key="7">
    <source>
        <dbReference type="ARBA" id="ARBA00022824"/>
    </source>
</evidence>
<keyword evidence="10" id="KW-0408">Iron</keyword>
<dbReference type="PANTHER" id="PTHR24300:SF393">
    <property type="entry name" value="CYTOCHROME P450 2A6"/>
    <property type="match status" value="1"/>
</dbReference>
<feature type="compositionally biased region" description="Basic residues" evidence="13">
    <location>
        <begin position="1"/>
        <end position="12"/>
    </location>
</feature>
<dbReference type="Proteomes" id="UP000824782">
    <property type="component" value="Unassembled WGS sequence"/>
</dbReference>